<dbReference type="GO" id="GO:0016884">
    <property type="term" value="F:carbon-nitrogen ligase activity, with glutamine as amido-N-donor"/>
    <property type="evidence" value="ECO:0007669"/>
    <property type="project" value="InterPro"/>
</dbReference>
<name>A0A3B1D342_9ZZZZ</name>
<dbReference type="PANTHER" id="PTHR28055:SF1">
    <property type="entry name" value="ALTERED INHERITANCE OF MITOCHONDRIA PROTEIN 41, MITOCHONDRIAL"/>
    <property type="match status" value="1"/>
</dbReference>
<accession>A0A3B1D342</accession>
<sequence length="149" mass="16782">MLEDQITKDYIIAMKAKDSLKSSTLNFLRAQLKNVKIDKKLEVVDDMEAIAVIKKQVKQRQDSIEQFTQGGRQDLVDKETVELEILKVYLPEELPEEEVNALVMESIKEVGAASMKDMGKVMKVIGLKVEGCADNRKVSALVKKALMEL</sequence>
<organism evidence="1">
    <name type="scientific">hydrothermal vent metagenome</name>
    <dbReference type="NCBI Taxonomy" id="652676"/>
    <lineage>
        <taxon>unclassified sequences</taxon>
        <taxon>metagenomes</taxon>
        <taxon>ecological metagenomes</taxon>
    </lineage>
</organism>
<dbReference type="InterPro" id="IPR003789">
    <property type="entry name" value="Asn/Gln_tRNA_amidoTrase-B-like"/>
</dbReference>
<dbReference type="SUPFAM" id="SSF89095">
    <property type="entry name" value="GatB/YqeY motif"/>
    <property type="match status" value="1"/>
</dbReference>
<dbReference type="Gene3D" id="1.10.1510.10">
    <property type="entry name" value="Uncharacterised protein YqeY/AIM41 PF09424, N-terminal domain"/>
    <property type="match status" value="1"/>
</dbReference>
<gene>
    <name evidence="1" type="ORF">MNBD_UNCLBAC01-399</name>
</gene>
<evidence type="ECO:0000313" key="1">
    <source>
        <dbReference type="EMBL" id="VAX37276.1"/>
    </source>
</evidence>
<protein>
    <submittedName>
        <fullName evidence="1">Transamidase GatB domain protein</fullName>
    </submittedName>
</protein>
<dbReference type="InterPro" id="IPR023168">
    <property type="entry name" value="GatB_Yqey_C_2"/>
</dbReference>
<proteinExistence type="predicted"/>
<dbReference type="InterPro" id="IPR019004">
    <property type="entry name" value="YqeY/Aim41"/>
</dbReference>
<dbReference type="PANTHER" id="PTHR28055">
    <property type="entry name" value="ALTERED INHERITANCE OF MITOCHONDRIA PROTEIN 41, MITOCHONDRIAL"/>
    <property type="match status" value="1"/>
</dbReference>
<dbReference type="AlphaFoldDB" id="A0A3B1D342"/>
<dbReference type="Gene3D" id="1.10.10.410">
    <property type="match status" value="1"/>
</dbReference>
<reference evidence="1" key="1">
    <citation type="submission" date="2018-06" db="EMBL/GenBank/DDBJ databases">
        <authorList>
            <person name="Zhirakovskaya E."/>
        </authorList>
    </citation>
    <scope>NUCLEOTIDE SEQUENCE</scope>
</reference>
<dbReference type="Pfam" id="PF09424">
    <property type="entry name" value="YqeY"/>
    <property type="match status" value="1"/>
</dbReference>
<dbReference type="EMBL" id="UOGJ01000123">
    <property type="protein sequence ID" value="VAX37276.1"/>
    <property type="molecule type" value="Genomic_DNA"/>
</dbReference>
<dbReference type="InterPro" id="IPR042184">
    <property type="entry name" value="YqeY/Aim41_N"/>
</dbReference>